<dbReference type="Proteomes" id="UP000184029">
    <property type="component" value="Unassembled WGS sequence"/>
</dbReference>
<sequence>MGPLISVIIPVFNVERYLKRCLDSVINQTYKKLEIILVNDGSTDKSGEICDSYASIDKRVKVIHKKNGGLSDARNVGLLEATGDFVSFIDSDDFIHKDMYKIMYSLMTEKKGDIVEVGYQKFSTEMEIEEPDYHKQNIDIYPTKKAVINTILDHNCRNYVWNKLYKIELWEDIKFPYRKVFEDIFTTHKIISKANKVVKTNLNLYYYFQRNDSIVNSGFSINKSLQHCEAVGSMIKFMKEKYPDLLPLAYIKYYIDCFIRLYEIINNRKKIKDSNIIIHKLSQQMLGSSIFIKDNEEIKNLCKKYLGYNYDIYLKKRKKMLVELYLLDKSITAYYIFKKSTILCTRTKNALLFKKT</sequence>
<dbReference type="EMBL" id="FQUB01000094">
    <property type="protein sequence ID" value="SHF93123.1"/>
    <property type="molecule type" value="Genomic_DNA"/>
</dbReference>
<reference evidence="5 6" key="1">
    <citation type="submission" date="2016-11" db="EMBL/GenBank/DDBJ databases">
        <authorList>
            <person name="Varghese N."/>
            <person name="Submissions S."/>
        </authorList>
    </citation>
    <scope>NUCLEOTIDE SEQUENCE [LARGE SCALE GENOMIC DNA]</scope>
    <source>
        <strain evidence="5 6">DSM 1</strain>
    </source>
</reference>
<dbReference type="PANTHER" id="PTHR22916">
    <property type="entry name" value="GLYCOSYLTRANSFERASE"/>
    <property type="match status" value="1"/>
</dbReference>
<gene>
    <name evidence="5" type="ORF">SAMN02745208_02922</name>
</gene>
<evidence type="ECO:0000313" key="5">
    <source>
        <dbReference type="EMBL" id="SHF93123.1"/>
    </source>
</evidence>
<dbReference type="SUPFAM" id="SSF53448">
    <property type="entry name" value="Nucleotide-diphospho-sugar transferases"/>
    <property type="match status" value="1"/>
</dbReference>
<evidence type="ECO:0000313" key="6">
    <source>
        <dbReference type="Proteomes" id="UP000184029"/>
    </source>
</evidence>
<dbReference type="InterPro" id="IPR029044">
    <property type="entry name" value="Nucleotide-diphossugar_trans"/>
</dbReference>
<evidence type="ECO:0000256" key="2">
    <source>
        <dbReference type="ARBA" id="ARBA00022676"/>
    </source>
</evidence>
<name>A0A8B4BYF5_HEYCO</name>
<proteinExistence type="inferred from homology"/>
<dbReference type="GO" id="GO:0016757">
    <property type="term" value="F:glycosyltransferase activity"/>
    <property type="evidence" value="ECO:0007669"/>
    <property type="project" value="UniProtKB-KW"/>
</dbReference>
<dbReference type="GeneID" id="29813849"/>
<evidence type="ECO:0000256" key="1">
    <source>
        <dbReference type="ARBA" id="ARBA00006739"/>
    </source>
</evidence>
<dbReference type="CDD" id="cd00761">
    <property type="entry name" value="Glyco_tranf_GTA_type"/>
    <property type="match status" value="1"/>
</dbReference>
<dbReference type="KEGG" id="bcoa:BF29_2854"/>
<accession>A0A8B4BYF5</accession>
<dbReference type="Gene3D" id="3.90.550.10">
    <property type="entry name" value="Spore Coat Polysaccharide Biosynthesis Protein SpsA, Chain A"/>
    <property type="match status" value="1"/>
</dbReference>
<organism evidence="5 6">
    <name type="scientific">Heyndrickxia coagulans DSM 1 = ATCC 7050</name>
    <dbReference type="NCBI Taxonomy" id="1121088"/>
    <lineage>
        <taxon>Bacteria</taxon>
        <taxon>Bacillati</taxon>
        <taxon>Bacillota</taxon>
        <taxon>Bacilli</taxon>
        <taxon>Bacillales</taxon>
        <taxon>Bacillaceae</taxon>
        <taxon>Heyndrickxia</taxon>
    </lineage>
</organism>
<dbReference type="Pfam" id="PF00535">
    <property type="entry name" value="Glycos_transf_2"/>
    <property type="match status" value="1"/>
</dbReference>
<protein>
    <submittedName>
        <fullName evidence="5">Glycosyltransferase involved in cell wall bisynthesis</fullName>
    </submittedName>
</protein>
<evidence type="ECO:0000259" key="4">
    <source>
        <dbReference type="Pfam" id="PF00535"/>
    </source>
</evidence>
<evidence type="ECO:0000256" key="3">
    <source>
        <dbReference type="ARBA" id="ARBA00022679"/>
    </source>
</evidence>
<comment type="similarity">
    <text evidence="1">Belongs to the glycosyltransferase 2 family.</text>
</comment>
<dbReference type="RefSeq" id="WP_029142503.1">
    <property type="nucleotide sequence ID" value="NZ_ALAS01000192.1"/>
</dbReference>
<keyword evidence="3 5" id="KW-0808">Transferase</keyword>
<comment type="caution">
    <text evidence="5">The sequence shown here is derived from an EMBL/GenBank/DDBJ whole genome shotgun (WGS) entry which is preliminary data.</text>
</comment>
<dbReference type="PANTHER" id="PTHR22916:SF51">
    <property type="entry name" value="GLYCOSYLTRANSFERASE EPSH-RELATED"/>
    <property type="match status" value="1"/>
</dbReference>
<dbReference type="AlphaFoldDB" id="A0A8B4BYF5"/>
<dbReference type="InterPro" id="IPR001173">
    <property type="entry name" value="Glyco_trans_2-like"/>
</dbReference>
<feature type="domain" description="Glycosyltransferase 2-like" evidence="4">
    <location>
        <begin position="6"/>
        <end position="155"/>
    </location>
</feature>
<keyword evidence="2" id="KW-0328">Glycosyltransferase</keyword>